<dbReference type="CDD" id="cd07984">
    <property type="entry name" value="LPLAT_LABLAT-like"/>
    <property type="match status" value="1"/>
</dbReference>
<keyword evidence="5" id="KW-0472">Membrane</keyword>
<evidence type="ECO:0000256" key="1">
    <source>
        <dbReference type="ARBA" id="ARBA00004533"/>
    </source>
</evidence>
<evidence type="ECO:0000313" key="7">
    <source>
        <dbReference type="EMBL" id="PKQ28830.1"/>
    </source>
</evidence>
<dbReference type="GO" id="GO:0009247">
    <property type="term" value="P:glycolipid biosynthetic process"/>
    <property type="evidence" value="ECO:0007669"/>
    <property type="project" value="UniProtKB-ARBA"/>
</dbReference>
<organism evidence="7 8">
    <name type="scientific">Candidatus Anoxymicrobium japonicum</name>
    <dbReference type="NCBI Taxonomy" id="2013648"/>
    <lineage>
        <taxon>Bacteria</taxon>
        <taxon>Bacillati</taxon>
        <taxon>Actinomycetota</taxon>
        <taxon>Candidatus Geothermincolia</taxon>
        <taxon>Candidatus Geothermincolales</taxon>
        <taxon>Candidatus Anoxymicrobiaceae</taxon>
        <taxon>Candidatus Anoxymicrobium</taxon>
    </lineage>
</organism>
<dbReference type="GO" id="GO:0016746">
    <property type="term" value="F:acyltransferase activity"/>
    <property type="evidence" value="ECO:0007669"/>
    <property type="project" value="UniProtKB-KW"/>
</dbReference>
<dbReference type="InterPro" id="IPR004960">
    <property type="entry name" value="LipA_acyltrans"/>
</dbReference>
<protein>
    <submittedName>
        <fullName evidence="7">Phosphatidylinositol mannoside acyltransferase</fullName>
    </submittedName>
</protein>
<dbReference type="NCBIfam" id="NF005919">
    <property type="entry name" value="PRK07920.1"/>
    <property type="match status" value="1"/>
</dbReference>
<dbReference type="PANTHER" id="PTHR30606:SF10">
    <property type="entry name" value="PHOSPHATIDYLINOSITOL MANNOSIDE ACYLTRANSFERASE"/>
    <property type="match status" value="1"/>
</dbReference>
<dbReference type="EMBL" id="PHEX01000004">
    <property type="protein sequence ID" value="PKQ28830.1"/>
    <property type="molecule type" value="Genomic_DNA"/>
</dbReference>
<dbReference type="Proteomes" id="UP000233654">
    <property type="component" value="Unassembled WGS sequence"/>
</dbReference>
<keyword evidence="6 7" id="KW-0012">Acyltransferase</keyword>
<evidence type="ECO:0000256" key="2">
    <source>
        <dbReference type="ARBA" id="ARBA00022475"/>
    </source>
</evidence>
<evidence type="ECO:0000256" key="4">
    <source>
        <dbReference type="ARBA" id="ARBA00022679"/>
    </source>
</evidence>
<proteinExistence type="predicted"/>
<comment type="caution">
    <text evidence="7">The sequence shown here is derived from an EMBL/GenBank/DDBJ whole genome shotgun (WGS) entry which is preliminary data.</text>
</comment>
<name>A0A2N3G7Y4_9ACTN</name>
<sequence>MKIVYYMFVLGEKVVSALPIGLTRAVARACGVVYFYVFPRKRRLVLRNMRRVLGPDATSAAVKRAACRACRSYADYWVDVIWLPTRTRDYVLERFDTINVTALEEVMAGGKGAIFVLPHYGSWEVGAVYVSSLGPLVAVAEALKPPELFDMFCRLRADVGVEIFPYDRRSETRDKLVEVLKKGAAIALLCDRDLKGSGVPVEFFGEQTTLPPGPAVLAMRSGSPIFCAAVRNLKGNRWSGRVLDPIYVDGSGDREEIVQATMQQIAGNLEVLIREDPTQWHMFMPAWPSDR</sequence>
<dbReference type="PANTHER" id="PTHR30606">
    <property type="entry name" value="LIPID A BIOSYNTHESIS LAUROYL ACYLTRANSFERASE"/>
    <property type="match status" value="1"/>
</dbReference>
<evidence type="ECO:0000256" key="3">
    <source>
        <dbReference type="ARBA" id="ARBA00022519"/>
    </source>
</evidence>
<evidence type="ECO:0000256" key="6">
    <source>
        <dbReference type="ARBA" id="ARBA00023315"/>
    </source>
</evidence>
<keyword evidence="2" id="KW-1003">Cell membrane</keyword>
<keyword evidence="4 7" id="KW-0808">Transferase</keyword>
<dbReference type="Pfam" id="PF03279">
    <property type="entry name" value="Lip_A_acyltrans"/>
    <property type="match status" value="1"/>
</dbReference>
<dbReference type="GO" id="GO:0005886">
    <property type="term" value="C:plasma membrane"/>
    <property type="evidence" value="ECO:0007669"/>
    <property type="project" value="UniProtKB-SubCell"/>
</dbReference>
<reference evidence="7 8" key="1">
    <citation type="journal article" date="2017" name="ISME J.">
        <title>Potential for microbial H2 and metal transformations associated with novel bacteria and archaea in deep terrestrial subsurface sediments.</title>
        <authorList>
            <person name="Hernsdorf A.W."/>
            <person name="Amano Y."/>
            <person name="Miyakawa K."/>
            <person name="Ise K."/>
            <person name="Suzuki Y."/>
            <person name="Anantharaman K."/>
            <person name="Probst A."/>
            <person name="Burstein D."/>
            <person name="Thomas B.C."/>
            <person name="Banfield J.F."/>
        </authorList>
    </citation>
    <scope>NUCLEOTIDE SEQUENCE [LARGE SCALE GENOMIC DNA]</scope>
    <source>
        <strain evidence="7">HGW-Actinobacteria-3</strain>
    </source>
</reference>
<accession>A0A2N3G7Y4</accession>
<keyword evidence="3" id="KW-0997">Cell inner membrane</keyword>
<dbReference type="AlphaFoldDB" id="A0A2N3G7Y4"/>
<evidence type="ECO:0000313" key="8">
    <source>
        <dbReference type="Proteomes" id="UP000233654"/>
    </source>
</evidence>
<evidence type="ECO:0000256" key="5">
    <source>
        <dbReference type="ARBA" id="ARBA00023136"/>
    </source>
</evidence>
<comment type="subcellular location">
    <subcellularLocation>
        <location evidence="1">Cell inner membrane</location>
    </subcellularLocation>
</comment>
<gene>
    <name evidence="7" type="ORF">CVT63_00745</name>
</gene>